<dbReference type="EMBL" id="AM920433">
    <property type="protein sequence ID" value="CAP94664.1"/>
    <property type="molecule type" value="Genomic_DNA"/>
</dbReference>
<accession>B6HBK8</accession>
<keyword evidence="2" id="KW-1185">Reference proteome</keyword>
<name>B6HBK8_PENRW</name>
<dbReference type="HOGENOM" id="CLU_1806845_0_0_1"/>
<dbReference type="AlphaFoldDB" id="B6HBK8"/>
<protein>
    <submittedName>
        <fullName evidence="1">Uncharacterized protein</fullName>
    </submittedName>
</protein>
<organism evidence="1 2">
    <name type="scientific">Penicillium rubens (strain ATCC 28089 / DSM 1075 / NRRL 1951 / Wisconsin 54-1255)</name>
    <name type="common">Penicillium chrysogenum</name>
    <dbReference type="NCBI Taxonomy" id="500485"/>
    <lineage>
        <taxon>Eukaryota</taxon>
        <taxon>Fungi</taxon>
        <taxon>Dikarya</taxon>
        <taxon>Ascomycota</taxon>
        <taxon>Pezizomycotina</taxon>
        <taxon>Eurotiomycetes</taxon>
        <taxon>Eurotiomycetidae</taxon>
        <taxon>Eurotiales</taxon>
        <taxon>Aspergillaceae</taxon>
        <taxon>Penicillium</taxon>
        <taxon>Penicillium chrysogenum species complex</taxon>
    </lineage>
</organism>
<reference evidence="1 2" key="1">
    <citation type="journal article" date="2008" name="Nat. Biotechnol.">
        <title>Genome sequencing and analysis of the filamentous fungus Penicillium chrysogenum.</title>
        <authorList>
            <person name="van den Berg M.A."/>
            <person name="Albang R."/>
            <person name="Albermann K."/>
            <person name="Badger J.H."/>
            <person name="Daran J.-M."/>
            <person name="Driessen A.J.M."/>
            <person name="Garcia-Estrada C."/>
            <person name="Fedorova N.D."/>
            <person name="Harris D.M."/>
            <person name="Heijne W.H.M."/>
            <person name="Joardar V.S."/>
            <person name="Kiel J.A.K.W."/>
            <person name="Kovalchuk A."/>
            <person name="Martin J.F."/>
            <person name="Nierman W.C."/>
            <person name="Nijland J.G."/>
            <person name="Pronk J.T."/>
            <person name="Roubos J.A."/>
            <person name="van der Klei I.J."/>
            <person name="van Peij N.N.M.E."/>
            <person name="Veenhuis M."/>
            <person name="von Doehren H."/>
            <person name="Wagner C."/>
            <person name="Wortman J.R."/>
            <person name="Bovenberg R.A.L."/>
        </authorList>
    </citation>
    <scope>NUCLEOTIDE SEQUENCE [LARGE SCALE GENOMIC DNA]</scope>
    <source>
        <strain evidence="2">ATCC 28089 / DSM 1075 / NRRL 1951 / Wisconsin 54-1255</strain>
    </source>
</reference>
<evidence type="ECO:0000313" key="1">
    <source>
        <dbReference type="EMBL" id="CAP94664.1"/>
    </source>
</evidence>
<gene>
    <name evidence="1" type="ORF">Pc18g04400</name>
    <name evidence="1" type="ORF">PCH_Pc18g04400</name>
</gene>
<evidence type="ECO:0000313" key="2">
    <source>
        <dbReference type="Proteomes" id="UP000000724"/>
    </source>
</evidence>
<dbReference type="VEuPathDB" id="FungiDB:PCH_Pc18g04400"/>
<proteinExistence type="predicted"/>
<dbReference type="Proteomes" id="UP000000724">
    <property type="component" value="Contig Pc00c18"/>
</dbReference>
<sequence length="143" mass="16036">MPWRYRPALVLKNALLKSTLNGEQLLPEELYKLTFRVVKGLLGTNLSRPISDIPGVLKNSLIRKTHKSVFAVKPTGDYAARRMRTYPVSQIAGAMLSLTDLSGTGPLRYIPEAPWKSANVPTVKFNEFPNNPCPNLRYCPRVL</sequence>